<organism evidence="2">
    <name type="scientific">marine metagenome</name>
    <dbReference type="NCBI Taxonomy" id="408172"/>
    <lineage>
        <taxon>unclassified sequences</taxon>
        <taxon>metagenomes</taxon>
        <taxon>ecological metagenomes</taxon>
    </lineage>
</organism>
<proteinExistence type="predicted"/>
<accession>A0A382S3U6</accession>
<keyword evidence="1" id="KW-0472">Membrane</keyword>
<feature type="transmembrane region" description="Helical" evidence="1">
    <location>
        <begin position="51"/>
        <end position="73"/>
    </location>
</feature>
<keyword evidence="1" id="KW-0812">Transmembrane</keyword>
<name>A0A382S3U6_9ZZZZ</name>
<keyword evidence="1" id="KW-1133">Transmembrane helix</keyword>
<evidence type="ECO:0000313" key="2">
    <source>
        <dbReference type="EMBL" id="SVD04523.1"/>
    </source>
</evidence>
<sequence>MGERKCAVEGCNALEFRTSGFCLRHKEGSTPHEKSPIVGTSEYAENPVFDVGSALGVMSKIIGFIIILIGMAMLPAENWFGPLPGLFVMGIGGLFLLISNSRKIWADHHRGFTEQPVYDKTHHNGSVGRTQDDG</sequence>
<dbReference type="EMBL" id="UINC01126197">
    <property type="protein sequence ID" value="SVD04523.1"/>
    <property type="molecule type" value="Genomic_DNA"/>
</dbReference>
<reference evidence="2" key="1">
    <citation type="submission" date="2018-05" db="EMBL/GenBank/DDBJ databases">
        <authorList>
            <person name="Lanie J.A."/>
            <person name="Ng W.-L."/>
            <person name="Kazmierczak K.M."/>
            <person name="Andrzejewski T.M."/>
            <person name="Davidsen T.M."/>
            <person name="Wayne K.J."/>
            <person name="Tettelin H."/>
            <person name="Glass J.I."/>
            <person name="Rusch D."/>
            <person name="Podicherti R."/>
            <person name="Tsui H.-C.T."/>
            <person name="Winkler M.E."/>
        </authorList>
    </citation>
    <scope>NUCLEOTIDE SEQUENCE</scope>
</reference>
<feature type="transmembrane region" description="Helical" evidence="1">
    <location>
        <begin position="79"/>
        <end position="98"/>
    </location>
</feature>
<protein>
    <submittedName>
        <fullName evidence="2">Uncharacterized protein</fullName>
    </submittedName>
</protein>
<gene>
    <name evidence="2" type="ORF">METZ01_LOCUS357377</name>
</gene>
<evidence type="ECO:0000256" key="1">
    <source>
        <dbReference type="SAM" id="Phobius"/>
    </source>
</evidence>
<dbReference type="AlphaFoldDB" id="A0A382S3U6"/>